<reference evidence="9 10" key="1">
    <citation type="journal article" date="2016" name="Sci. Rep.">
        <title>The Dendrobium catenatum Lindl. genome sequence provides insights into polysaccharide synthase, floral development and adaptive evolution.</title>
        <authorList>
            <person name="Zhang G.Q."/>
            <person name="Xu Q."/>
            <person name="Bian C."/>
            <person name="Tsai W.C."/>
            <person name="Yeh C.M."/>
            <person name="Liu K.W."/>
            <person name="Yoshida K."/>
            <person name="Zhang L.S."/>
            <person name="Chang S.B."/>
            <person name="Chen F."/>
            <person name="Shi Y."/>
            <person name="Su Y.Y."/>
            <person name="Zhang Y.Q."/>
            <person name="Chen L.J."/>
            <person name="Yin Y."/>
            <person name="Lin M."/>
            <person name="Huang H."/>
            <person name="Deng H."/>
            <person name="Wang Z.W."/>
            <person name="Zhu S.L."/>
            <person name="Zhao X."/>
            <person name="Deng C."/>
            <person name="Niu S.C."/>
            <person name="Huang J."/>
            <person name="Wang M."/>
            <person name="Liu G.H."/>
            <person name="Yang H.J."/>
            <person name="Xiao X.J."/>
            <person name="Hsiao Y.Y."/>
            <person name="Wu W.L."/>
            <person name="Chen Y.Y."/>
            <person name="Mitsuda N."/>
            <person name="Ohme-Takagi M."/>
            <person name="Luo Y.B."/>
            <person name="Van de Peer Y."/>
            <person name="Liu Z.J."/>
        </authorList>
    </citation>
    <scope>NUCLEOTIDE SEQUENCE [LARGE SCALE GENOMIC DNA]</scope>
    <source>
        <tissue evidence="9">The whole plant</tissue>
    </source>
</reference>
<dbReference type="GO" id="GO:0005524">
    <property type="term" value="F:ATP binding"/>
    <property type="evidence" value="ECO:0007669"/>
    <property type="project" value="UniProtKB-KW"/>
</dbReference>
<dbReference type="SUPFAM" id="SSF52540">
    <property type="entry name" value="P-loop containing nucleoside triphosphate hydrolases"/>
    <property type="match status" value="1"/>
</dbReference>
<dbReference type="AlphaFoldDB" id="A0A2I0WD55"/>
<evidence type="ECO:0000313" key="9">
    <source>
        <dbReference type="EMBL" id="PKU73589.1"/>
    </source>
</evidence>
<name>A0A2I0WD55_9ASPA</name>
<gene>
    <name evidence="9" type="primary">RGA4</name>
    <name evidence="9" type="ORF">MA16_Dca013109</name>
</gene>
<keyword evidence="3" id="KW-0677">Repeat</keyword>
<evidence type="ECO:0000256" key="6">
    <source>
        <dbReference type="ARBA" id="ARBA00022840"/>
    </source>
</evidence>
<keyword evidence="10" id="KW-1185">Reference proteome</keyword>
<keyword evidence="5" id="KW-0611">Plant defense</keyword>
<dbReference type="Proteomes" id="UP000233837">
    <property type="component" value="Unassembled WGS sequence"/>
</dbReference>
<dbReference type="Gene3D" id="3.40.50.300">
    <property type="entry name" value="P-loop containing nucleotide triphosphate hydrolases"/>
    <property type="match status" value="1"/>
</dbReference>
<accession>A0A2I0WD55</accession>
<evidence type="ECO:0000256" key="2">
    <source>
        <dbReference type="ARBA" id="ARBA00022614"/>
    </source>
</evidence>
<dbReference type="PRINTS" id="PR00364">
    <property type="entry name" value="DISEASERSIST"/>
</dbReference>
<reference evidence="9 10" key="2">
    <citation type="journal article" date="2017" name="Nature">
        <title>The Apostasia genome and the evolution of orchids.</title>
        <authorList>
            <person name="Zhang G.Q."/>
            <person name="Liu K.W."/>
            <person name="Li Z."/>
            <person name="Lohaus R."/>
            <person name="Hsiao Y.Y."/>
            <person name="Niu S.C."/>
            <person name="Wang J.Y."/>
            <person name="Lin Y.C."/>
            <person name="Xu Q."/>
            <person name="Chen L.J."/>
            <person name="Yoshida K."/>
            <person name="Fujiwara S."/>
            <person name="Wang Z.W."/>
            <person name="Zhang Y.Q."/>
            <person name="Mitsuda N."/>
            <person name="Wang M."/>
            <person name="Liu G.H."/>
            <person name="Pecoraro L."/>
            <person name="Huang H.X."/>
            <person name="Xiao X.J."/>
            <person name="Lin M."/>
            <person name="Wu X.Y."/>
            <person name="Wu W.L."/>
            <person name="Chen Y.Y."/>
            <person name="Chang S.B."/>
            <person name="Sakamoto S."/>
            <person name="Ohme-Takagi M."/>
            <person name="Yagi M."/>
            <person name="Zeng S.J."/>
            <person name="Shen C.Y."/>
            <person name="Yeh C.M."/>
            <person name="Luo Y.B."/>
            <person name="Tsai W.C."/>
            <person name="Van de Peer Y."/>
            <person name="Liu Z.J."/>
        </authorList>
    </citation>
    <scope>NUCLEOTIDE SEQUENCE [LARGE SCALE GENOMIC DNA]</scope>
    <source>
        <tissue evidence="9">The whole plant</tissue>
    </source>
</reference>
<evidence type="ECO:0000313" key="10">
    <source>
        <dbReference type="Proteomes" id="UP000233837"/>
    </source>
</evidence>
<dbReference type="InterPro" id="IPR041118">
    <property type="entry name" value="Rx_N"/>
</dbReference>
<dbReference type="InterPro" id="IPR002182">
    <property type="entry name" value="NB-ARC"/>
</dbReference>
<dbReference type="GO" id="GO:0006952">
    <property type="term" value="P:defense response"/>
    <property type="evidence" value="ECO:0007669"/>
    <property type="project" value="UniProtKB-KW"/>
</dbReference>
<dbReference type="Gene3D" id="1.20.5.4130">
    <property type="match status" value="1"/>
</dbReference>
<dbReference type="PANTHER" id="PTHR36766:SF64">
    <property type="entry name" value="OS12G0206100 PROTEIN"/>
    <property type="match status" value="1"/>
</dbReference>
<evidence type="ECO:0000259" key="8">
    <source>
        <dbReference type="Pfam" id="PF18052"/>
    </source>
</evidence>
<keyword evidence="4" id="KW-0547">Nucleotide-binding</keyword>
<comment type="similarity">
    <text evidence="1">Belongs to the disease resistance NB-LRR family.</text>
</comment>
<dbReference type="Pfam" id="PF18052">
    <property type="entry name" value="Rx_N"/>
    <property type="match status" value="1"/>
</dbReference>
<dbReference type="GO" id="GO:0043531">
    <property type="term" value="F:ADP binding"/>
    <property type="evidence" value="ECO:0007669"/>
    <property type="project" value="InterPro"/>
</dbReference>
<organism evidence="9 10">
    <name type="scientific">Dendrobium catenatum</name>
    <dbReference type="NCBI Taxonomy" id="906689"/>
    <lineage>
        <taxon>Eukaryota</taxon>
        <taxon>Viridiplantae</taxon>
        <taxon>Streptophyta</taxon>
        <taxon>Embryophyta</taxon>
        <taxon>Tracheophyta</taxon>
        <taxon>Spermatophyta</taxon>
        <taxon>Magnoliopsida</taxon>
        <taxon>Liliopsida</taxon>
        <taxon>Asparagales</taxon>
        <taxon>Orchidaceae</taxon>
        <taxon>Epidendroideae</taxon>
        <taxon>Malaxideae</taxon>
        <taxon>Dendrobiinae</taxon>
        <taxon>Dendrobium</taxon>
    </lineage>
</organism>
<feature type="domain" description="NB-ARC" evidence="7">
    <location>
        <begin position="198"/>
        <end position="343"/>
    </location>
</feature>
<dbReference type="InterPro" id="IPR027417">
    <property type="entry name" value="P-loop_NTPase"/>
</dbReference>
<evidence type="ECO:0000256" key="3">
    <source>
        <dbReference type="ARBA" id="ARBA00022737"/>
    </source>
</evidence>
<proteinExistence type="inferred from homology"/>
<protein>
    <submittedName>
        <fullName evidence="9">Disease resistance protein RGA4</fullName>
    </submittedName>
</protein>
<feature type="domain" description="Disease resistance N-terminal" evidence="8">
    <location>
        <begin position="11"/>
        <end position="98"/>
    </location>
</feature>
<keyword evidence="6" id="KW-0067">ATP-binding</keyword>
<sequence>MEVAGWFVGPFMSEIIKACSDYLKDQIRLQTDMKEELERLQENHPKIKAVVFAANQAQISDQNQGLNEWIWQLRDALDEVNDALDELEYMKHKEQLSKNTEEAKLIKNKKLRKVRSMMKSMKKKLAKIGKRDPNLKRLEKAVQKLDKISADVTPFFLLLESAKQEQKEQEVDFYKTRQTGSLPTTNVLFGRGEAKEYVTQWLKKLSNEHQDRNISLLSIVGHGGMGKTTLLQHVYKDEITEEFDLKMWVCVSNNFDMKTVIEHMLESLYKKKPDVDSLDALQDMLRIAVGSKKFLLILDDIWVEEENQDINKWEKVFAPLAYGKIGSGILFREDTNRLANLVASPIASPCVHVDLEYGACESPLVGVLSDVSVAIEDVMNSFDLDVVVVDSLVTLVELVNKQFVDVFVSFISNEILKAQLVVNSESICVDQNDWLEEDFNGPEEDARELCNLNVNRIVDKAFGLGRDKRRRRKSKRK</sequence>
<evidence type="ECO:0000256" key="4">
    <source>
        <dbReference type="ARBA" id="ARBA00022741"/>
    </source>
</evidence>
<keyword evidence="2" id="KW-0433">Leucine-rich repeat</keyword>
<evidence type="ECO:0000256" key="5">
    <source>
        <dbReference type="ARBA" id="ARBA00022821"/>
    </source>
</evidence>
<dbReference type="Pfam" id="PF00931">
    <property type="entry name" value="NB-ARC"/>
    <property type="match status" value="1"/>
</dbReference>
<evidence type="ECO:0000256" key="1">
    <source>
        <dbReference type="ARBA" id="ARBA00008894"/>
    </source>
</evidence>
<dbReference type="EMBL" id="KZ502734">
    <property type="protein sequence ID" value="PKU73589.1"/>
    <property type="molecule type" value="Genomic_DNA"/>
</dbReference>
<evidence type="ECO:0000259" key="7">
    <source>
        <dbReference type="Pfam" id="PF00931"/>
    </source>
</evidence>
<dbReference type="PANTHER" id="PTHR36766">
    <property type="entry name" value="PLANT BROAD-SPECTRUM MILDEW RESISTANCE PROTEIN RPW8"/>
    <property type="match status" value="1"/>
</dbReference>